<dbReference type="RefSeq" id="WP_182704637.1">
    <property type="nucleotide sequence ID" value="NZ_JACJII010000001.1"/>
</dbReference>
<dbReference type="Gene3D" id="3.30.70.2650">
    <property type="match status" value="1"/>
</dbReference>
<dbReference type="Pfam" id="PF07848">
    <property type="entry name" value="PaaX"/>
    <property type="match status" value="1"/>
</dbReference>
<evidence type="ECO:0000313" key="4">
    <source>
        <dbReference type="EMBL" id="MBA9002683.1"/>
    </source>
</evidence>
<dbReference type="Pfam" id="PF08223">
    <property type="entry name" value="PaaX_C"/>
    <property type="match status" value="1"/>
</dbReference>
<feature type="domain" description="Transcriptional repressor PaaX-like central Cas2-like" evidence="3">
    <location>
        <begin position="109"/>
        <end position="189"/>
    </location>
</feature>
<proteinExistence type="predicted"/>
<keyword evidence="5" id="KW-1185">Reference proteome</keyword>
<dbReference type="EMBL" id="JACJII010000001">
    <property type="protein sequence ID" value="MBA9002683.1"/>
    <property type="molecule type" value="Genomic_DNA"/>
</dbReference>
<evidence type="ECO:0000259" key="2">
    <source>
        <dbReference type="Pfam" id="PF08223"/>
    </source>
</evidence>
<dbReference type="InterPro" id="IPR048846">
    <property type="entry name" value="PaaX-like_central"/>
</dbReference>
<dbReference type="InterPro" id="IPR013225">
    <property type="entry name" value="PaaX_C"/>
</dbReference>
<dbReference type="InterPro" id="IPR011965">
    <property type="entry name" value="PaaX_trns_reg"/>
</dbReference>
<name>A0A7W3R6X8_9ACTN</name>
<dbReference type="AlphaFoldDB" id="A0A7W3R6X8"/>
<accession>A0A7W3R6X8</accession>
<dbReference type="Gene3D" id="1.20.58.1460">
    <property type="match status" value="1"/>
</dbReference>
<evidence type="ECO:0000259" key="1">
    <source>
        <dbReference type="Pfam" id="PF07848"/>
    </source>
</evidence>
<feature type="domain" description="Transcriptional repressor PaaX-like C-terminal" evidence="2">
    <location>
        <begin position="194"/>
        <end position="275"/>
    </location>
</feature>
<sequence>MGTRDAGPVLSRRGSISAASARSLLLTVLGEFVLPAGEPVWTSTFLHVLAGLGVEEKSSRQAITRTAADGWIVSRREGRRVRWELTPPGRRMLTEGAERIYSFGVGGGSWDGRWLVVMASVPESQRRLRHQLHTRLAWAGFGNPTAGMWVSPHPDRESEVKQIMTDLGIGSTAFSFVGPFAAIGSEAELVARAWNLDEVAERYETFLDRFSGMKPLPGDPMLQAQVWLVHEWRRFPLLDPMLPDALLPPGWTGRRARRLFEDKHAAWKEGAERRWRELAEG</sequence>
<organism evidence="4 5">
    <name type="scientific">Thermomonospora cellulosilytica</name>
    <dbReference type="NCBI Taxonomy" id="1411118"/>
    <lineage>
        <taxon>Bacteria</taxon>
        <taxon>Bacillati</taxon>
        <taxon>Actinomycetota</taxon>
        <taxon>Actinomycetes</taxon>
        <taxon>Streptosporangiales</taxon>
        <taxon>Thermomonosporaceae</taxon>
        <taxon>Thermomonospora</taxon>
    </lineage>
</organism>
<reference evidence="4 5" key="1">
    <citation type="submission" date="2020-08" db="EMBL/GenBank/DDBJ databases">
        <title>Sequencing the genomes of 1000 actinobacteria strains.</title>
        <authorList>
            <person name="Klenk H.-P."/>
        </authorList>
    </citation>
    <scope>NUCLEOTIDE SEQUENCE [LARGE SCALE GENOMIC DNA]</scope>
    <source>
        <strain evidence="4 5">DSM 45823</strain>
    </source>
</reference>
<dbReference type="Proteomes" id="UP000539313">
    <property type="component" value="Unassembled WGS sequence"/>
</dbReference>
<comment type="caution">
    <text evidence="4">The sequence shown here is derived from an EMBL/GenBank/DDBJ whole genome shotgun (WGS) entry which is preliminary data.</text>
</comment>
<evidence type="ECO:0000259" key="3">
    <source>
        <dbReference type="Pfam" id="PF20803"/>
    </source>
</evidence>
<dbReference type="Gene3D" id="1.10.10.10">
    <property type="entry name" value="Winged helix-like DNA-binding domain superfamily/Winged helix DNA-binding domain"/>
    <property type="match status" value="1"/>
</dbReference>
<protein>
    <submittedName>
        <fullName evidence="4">Phenylacetic acid degradation operon negative regulatory protein</fullName>
    </submittedName>
</protein>
<gene>
    <name evidence="4" type="ORF">HNR21_001565</name>
</gene>
<dbReference type="PANTHER" id="PTHR30319">
    <property type="entry name" value="PHENYLACETIC ACID REGULATOR-RELATED TRANSCRIPTIONAL REPRESSOR"/>
    <property type="match status" value="1"/>
</dbReference>
<evidence type="ECO:0000313" key="5">
    <source>
        <dbReference type="Proteomes" id="UP000539313"/>
    </source>
</evidence>
<dbReference type="GO" id="GO:0006351">
    <property type="term" value="P:DNA-templated transcription"/>
    <property type="evidence" value="ECO:0007669"/>
    <property type="project" value="InterPro"/>
</dbReference>
<dbReference type="InterPro" id="IPR036388">
    <property type="entry name" value="WH-like_DNA-bd_sf"/>
</dbReference>
<dbReference type="PIRSF" id="PIRSF020623">
    <property type="entry name" value="PaaX"/>
    <property type="match status" value="1"/>
</dbReference>
<dbReference type="PANTHER" id="PTHR30319:SF1">
    <property type="entry name" value="TRANSCRIPTIONAL REPRESSOR PAAX"/>
    <property type="match status" value="1"/>
</dbReference>
<dbReference type="InterPro" id="IPR012906">
    <property type="entry name" value="PaaX-like_N"/>
</dbReference>
<dbReference type="Pfam" id="PF20803">
    <property type="entry name" value="PaaX_M"/>
    <property type="match status" value="1"/>
</dbReference>
<feature type="domain" description="Transcriptional repressor PaaX-like N-terminal" evidence="1">
    <location>
        <begin position="20"/>
        <end position="86"/>
    </location>
</feature>